<feature type="region of interest" description="Disordered" evidence="1">
    <location>
        <begin position="80"/>
        <end position="116"/>
    </location>
</feature>
<feature type="compositionally biased region" description="Basic residues" evidence="1">
    <location>
        <begin position="163"/>
        <end position="179"/>
    </location>
</feature>
<evidence type="ECO:0000256" key="2">
    <source>
        <dbReference type="SAM" id="SignalP"/>
    </source>
</evidence>
<dbReference type="RefSeq" id="WP_230553595.1">
    <property type="nucleotide sequence ID" value="NZ_JAJISD010000013.1"/>
</dbReference>
<dbReference type="Proteomes" id="UP001198862">
    <property type="component" value="Unassembled WGS sequence"/>
</dbReference>
<evidence type="ECO:0000313" key="4">
    <source>
        <dbReference type="Proteomes" id="UP001198862"/>
    </source>
</evidence>
<evidence type="ECO:0000313" key="3">
    <source>
        <dbReference type="EMBL" id="MCC8432174.1"/>
    </source>
</evidence>
<feature type="region of interest" description="Disordered" evidence="1">
    <location>
        <begin position="129"/>
        <end position="187"/>
    </location>
</feature>
<keyword evidence="4" id="KW-1185">Reference proteome</keyword>
<accession>A0ABS8L1F3</accession>
<organism evidence="3 4">
    <name type="scientific">Reyranella aquatilis</name>
    <dbReference type="NCBI Taxonomy" id="2035356"/>
    <lineage>
        <taxon>Bacteria</taxon>
        <taxon>Pseudomonadati</taxon>
        <taxon>Pseudomonadota</taxon>
        <taxon>Alphaproteobacteria</taxon>
        <taxon>Hyphomicrobiales</taxon>
        <taxon>Reyranellaceae</taxon>
        <taxon>Reyranella</taxon>
    </lineage>
</organism>
<protein>
    <submittedName>
        <fullName evidence="3">Uncharacterized protein</fullName>
    </submittedName>
</protein>
<comment type="caution">
    <text evidence="3">The sequence shown here is derived from an EMBL/GenBank/DDBJ whole genome shotgun (WGS) entry which is preliminary data.</text>
</comment>
<sequence length="187" mass="19033">MSSFKLSVFLVLPLVVGQALLTGACGVPVAVSAASYAADGGLLATSEKTSTDHIASVVTKQDCAVWRVFRGRQICSARADGTDPYNTDYTEPQRSVSESGVEYTAPLRPAPNAPATSWDAAAYKTPTALPSAAEGPMTASAEPAAASAPATAPAKAAASTTRSKSKKPKTAQRSPKKPSRGPAATAP</sequence>
<dbReference type="PROSITE" id="PS51257">
    <property type="entry name" value="PROKAR_LIPOPROTEIN"/>
    <property type="match status" value="1"/>
</dbReference>
<reference evidence="3 4" key="1">
    <citation type="submission" date="2021-11" db="EMBL/GenBank/DDBJ databases">
        <authorList>
            <person name="Lee D.-H."/>
            <person name="Kim S.-B."/>
        </authorList>
    </citation>
    <scope>NUCLEOTIDE SEQUENCE [LARGE SCALE GENOMIC DNA]</scope>
    <source>
        <strain evidence="3 4">KCTC 52223</strain>
    </source>
</reference>
<keyword evidence="2" id="KW-0732">Signal</keyword>
<feature type="signal peptide" evidence="2">
    <location>
        <begin position="1"/>
        <end position="21"/>
    </location>
</feature>
<gene>
    <name evidence="3" type="ORF">LJ725_24630</name>
</gene>
<feature type="compositionally biased region" description="Polar residues" evidence="1">
    <location>
        <begin position="84"/>
        <end position="98"/>
    </location>
</feature>
<feature type="compositionally biased region" description="Low complexity" evidence="1">
    <location>
        <begin position="136"/>
        <end position="162"/>
    </location>
</feature>
<proteinExistence type="predicted"/>
<name>A0ABS8L1F3_9HYPH</name>
<feature type="chain" id="PRO_5045918731" evidence="2">
    <location>
        <begin position="22"/>
        <end position="187"/>
    </location>
</feature>
<dbReference type="EMBL" id="JAJISD010000013">
    <property type="protein sequence ID" value="MCC8432174.1"/>
    <property type="molecule type" value="Genomic_DNA"/>
</dbReference>
<evidence type="ECO:0000256" key="1">
    <source>
        <dbReference type="SAM" id="MobiDB-lite"/>
    </source>
</evidence>